<dbReference type="EMBL" id="JYBP01000003">
    <property type="protein sequence ID" value="KJE26893.1"/>
    <property type="molecule type" value="Genomic_DNA"/>
</dbReference>
<gene>
    <name evidence="1" type="ORF">LG52_1270</name>
</gene>
<sequence>MGIMVSIQKDENISIGKEAGVFPPQGLHHVWSPFSPCSQR</sequence>
<evidence type="ECO:0000313" key="1">
    <source>
        <dbReference type="EMBL" id="KJE26893.1"/>
    </source>
</evidence>
<name>A0A0D8BRR0_GEOKU</name>
<protein>
    <submittedName>
        <fullName evidence="1">Uncharacterized protein</fullName>
    </submittedName>
</protein>
<accession>A0A0D8BRR0</accession>
<comment type="caution">
    <text evidence="1">The sequence shown here is derived from an EMBL/GenBank/DDBJ whole genome shotgun (WGS) entry which is preliminary data.</text>
</comment>
<organism evidence="1 2">
    <name type="scientific">Geobacillus kaustophilus</name>
    <dbReference type="NCBI Taxonomy" id="1462"/>
    <lineage>
        <taxon>Bacteria</taxon>
        <taxon>Bacillati</taxon>
        <taxon>Bacillota</taxon>
        <taxon>Bacilli</taxon>
        <taxon>Bacillales</taxon>
        <taxon>Anoxybacillaceae</taxon>
        <taxon>Geobacillus</taxon>
        <taxon>Geobacillus thermoleovorans group</taxon>
    </lineage>
</organism>
<dbReference type="Proteomes" id="UP000032522">
    <property type="component" value="Unassembled WGS sequence"/>
</dbReference>
<proteinExistence type="predicted"/>
<dbReference type="AlphaFoldDB" id="A0A0D8BRR0"/>
<reference evidence="1 2" key="1">
    <citation type="submission" date="2015-01" db="EMBL/GenBank/DDBJ databases">
        <authorList>
            <person name="Filippidou S."/>
            <person name="Jeanneret N."/>
            <person name="Russel-Delif L."/>
            <person name="Junier T."/>
            <person name="Wunderlin T."/>
            <person name="Molina V."/>
            <person name="Johnson S.L."/>
            <person name="Davenport K.W."/>
            <person name="Chain P.S."/>
            <person name="Dorador C."/>
            <person name="Junier P."/>
        </authorList>
    </citation>
    <scope>NUCLEOTIDE SEQUENCE [LARGE SCALE GENOMIC DNA]</scope>
    <source>
        <strain evidence="1 2">Et7/4</strain>
    </source>
</reference>
<evidence type="ECO:0000313" key="2">
    <source>
        <dbReference type="Proteomes" id="UP000032522"/>
    </source>
</evidence>